<keyword evidence="13" id="KW-1185">Reference proteome</keyword>
<accession>A0A1J9S0A1</accession>
<feature type="compositionally biased region" description="Basic and acidic residues" evidence="11">
    <location>
        <begin position="286"/>
        <end position="324"/>
    </location>
</feature>
<dbReference type="InterPro" id="IPR004773">
    <property type="entry name" value="K/Na_transp_Trk1/HKT1"/>
</dbReference>
<dbReference type="GO" id="GO:0140107">
    <property type="term" value="F:high-affinity potassium ion transmembrane transporter activity"/>
    <property type="evidence" value="ECO:0007669"/>
    <property type="project" value="TreeGrafter"/>
</dbReference>
<dbReference type="STRING" id="236234.A0A1J9S0A1"/>
<feature type="region of interest" description="Disordered" evidence="11">
    <location>
        <begin position="275"/>
        <end position="345"/>
    </location>
</feature>
<feature type="region of interest" description="Disordered" evidence="11">
    <location>
        <begin position="128"/>
        <end position="148"/>
    </location>
</feature>
<reference evidence="12 13" key="1">
    <citation type="submission" date="2016-10" db="EMBL/GenBank/DDBJ databases">
        <title>Proteomics and genomics reveal pathogen-plant mechanisms compatible with a hemibiotrophic lifestyle of Diplodia corticola.</title>
        <authorList>
            <person name="Fernandes I."/>
            <person name="De Jonge R."/>
            <person name="Van De Peer Y."/>
            <person name="Devreese B."/>
            <person name="Alves A."/>
            <person name="Esteves A.C."/>
        </authorList>
    </citation>
    <scope>NUCLEOTIDE SEQUENCE [LARGE SCALE GENOMIC DNA]</scope>
    <source>
        <strain evidence="12 13">CBS 112549</strain>
    </source>
</reference>
<evidence type="ECO:0000256" key="6">
    <source>
        <dbReference type="ARBA" id="ARBA00022958"/>
    </source>
</evidence>
<dbReference type="AlphaFoldDB" id="A0A1J9S0A1"/>
<evidence type="ECO:0000256" key="11">
    <source>
        <dbReference type="SAM" id="MobiDB-lite"/>
    </source>
</evidence>
<dbReference type="GO" id="GO:1990573">
    <property type="term" value="P:potassium ion import across plasma membrane"/>
    <property type="evidence" value="ECO:0007669"/>
    <property type="project" value="TreeGrafter"/>
</dbReference>
<dbReference type="Proteomes" id="UP000183809">
    <property type="component" value="Unassembled WGS sequence"/>
</dbReference>
<dbReference type="InterPro" id="IPR051143">
    <property type="entry name" value="TrkH_K-transport"/>
</dbReference>
<dbReference type="RefSeq" id="XP_020129712.1">
    <property type="nucleotide sequence ID" value="XM_020273885.1"/>
</dbReference>
<dbReference type="InterPro" id="IPR003445">
    <property type="entry name" value="Cat_transpt"/>
</dbReference>
<evidence type="ECO:0000256" key="7">
    <source>
        <dbReference type="ARBA" id="ARBA00022989"/>
    </source>
</evidence>
<evidence type="ECO:0000256" key="5">
    <source>
        <dbReference type="ARBA" id="ARBA00022692"/>
    </source>
</evidence>
<evidence type="ECO:0000313" key="12">
    <source>
        <dbReference type="EMBL" id="OJD33452.1"/>
    </source>
</evidence>
<dbReference type="PANTHER" id="PTHR31064:SF30">
    <property type="entry name" value="HIGH-AFFINITY POTASSIUM TRANSPORT PROTEIN-RELATED"/>
    <property type="match status" value="1"/>
</dbReference>
<proteinExistence type="inferred from homology"/>
<comment type="caution">
    <text evidence="12">The sequence shown here is derived from an EMBL/GenBank/DDBJ whole genome shotgun (WGS) entry which is preliminary data.</text>
</comment>
<feature type="transmembrane region" description="Helical" evidence="10">
    <location>
        <begin position="644"/>
        <end position="661"/>
    </location>
</feature>
<evidence type="ECO:0000256" key="10">
    <source>
        <dbReference type="PIRNR" id="PIRNR002450"/>
    </source>
</evidence>
<feature type="transmembrane region" description="Helical" evidence="10">
    <location>
        <begin position="577"/>
        <end position="599"/>
    </location>
</feature>
<evidence type="ECO:0000256" key="9">
    <source>
        <dbReference type="ARBA" id="ARBA00023136"/>
    </source>
</evidence>
<feature type="compositionally biased region" description="Polar residues" evidence="11">
    <location>
        <begin position="209"/>
        <end position="229"/>
    </location>
</feature>
<feature type="compositionally biased region" description="Basic and acidic residues" evidence="11">
    <location>
        <begin position="233"/>
        <end position="246"/>
    </location>
</feature>
<name>A0A1J9S0A1_9PEZI</name>
<keyword evidence="5 10" id="KW-0812">Transmembrane</keyword>
<feature type="transmembrane region" description="Helical" evidence="10">
    <location>
        <begin position="89"/>
        <end position="114"/>
    </location>
</feature>
<evidence type="ECO:0000256" key="1">
    <source>
        <dbReference type="ARBA" id="ARBA00004141"/>
    </source>
</evidence>
<keyword evidence="3 10" id="KW-0813">Transport</keyword>
<dbReference type="NCBIfam" id="TIGR00934">
    <property type="entry name" value="2a38euk"/>
    <property type="match status" value="1"/>
</dbReference>
<evidence type="ECO:0000313" key="13">
    <source>
        <dbReference type="Proteomes" id="UP000183809"/>
    </source>
</evidence>
<dbReference type="GO" id="GO:0030007">
    <property type="term" value="P:intracellular potassium ion homeostasis"/>
    <property type="evidence" value="ECO:0007669"/>
    <property type="project" value="UniProtKB-UniRule"/>
</dbReference>
<dbReference type="GeneID" id="31014146"/>
<feature type="transmembrane region" description="Helical" evidence="10">
    <location>
        <begin position="726"/>
        <end position="750"/>
    </location>
</feature>
<keyword evidence="4 10" id="KW-0633">Potassium transport</keyword>
<sequence length="886" mass="99538">MFTPLMEMGAWVRSRLPSMPTDFSFRRPHFNFITLHYLYILLMTILGSILLYPAGGMDYIDALFFASGSATQSGLNTIDVNKLFLYQQVVLMLIACVCNPIFINTFVVFVRLYWFEKRFQGLVAESRNRNRTRSRTRSEAIEERDVGDEEVGVNGRAITVVRNRDGHAQGAPCNVDGQIEEENEKDPHSLHAEAPESSSGSDEKDDQFDTMNKSGTVVDASSSAEQPDSIQPFHRDITFADDVKPPPRRSIAIEERLPVNRPAEQHIAFVENQRRPKAKGRLRIPGPREFDRGDKPQSLEEEDGGVHLAREHTNESSMRGRDEANQPADTVDPAANANGDDPTLKRHVSFDEHVAGVSGKIRTGFSNVKRRFTLGEDHDNEGSGMRRRASTFRTFVTARSKEREQDPAPYLSWQPTIGRNSAFVDLSEEQREELGGIEYRALKTLAFILVFYFVGFHLLGMICHLPWIVRSSYNGTVLKPDGISAVWWGFFTPASMFNDLGFTLTPDSMVSFQKAVLPMLLGSFLIIIGNTGFPCMLRLVIWMAEKMVPYGSGVWEEVRFLLDHPRRCFTLLFPSKATWWLFWVLVLLNGIDLIFFVILDINDETVTTLSPGYRVLDGLFQAASTRTAGFACVNIADLHPAVQVSYLIMMYISVFPIAISLRRTNVYEEKSLGIWAEQTAPPDEGEQSYVGTHLRRQLSFDLWYIFMGFFFIAIIEGSRLENTNDFSFTLFSVLFEIVSAYGTVGLSLGYPNVNTSFSGQFKTLSKLIIIAMQIRGRHRGLPYALDRAILLPSETLHKKEDEDAGRRAAAVARRNSNLSDLERMDPGAFAARPPTFRRGSVATARDEEGPTGNQWLSNQRRSASAAGLTKFLSGALSAGPTIQKRD</sequence>
<comment type="subcellular location">
    <subcellularLocation>
        <location evidence="1">Membrane</location>
        <topology evidence="1">Multi-pass membrane protein</topology>
    </subcellularLocation>
</comment>
<keyword evidence="6 10" id="KW-0630">Potassium</keyword>
<keyword evidence="9 10" id="KW-0472">Membrane</keyword>
<keyword evidence="8 10" id="KW-0406">Ion transport</keyword>
<feature type="transmembrane region" description="Helical" evidence="10">
    <location>
        <begin position="702"/>
        <end position="720"/>
    </location>
</feature>
<feature type="compositionally biased region" description="Polar residues" evidence="11">
    <location>
        <begin position="851"/>
        <end position="861"/>
    </location>
</feature>
<dbReference type="PIRSF" id="PIRSF002450">
    <property type="entry name" value="K+_transpter_TRK"/>
    <property type="match status" value="1"/>
</dbReference>
<keyword evidence="7 10" id="KW-1133">Transmembrane helix</keyword>
<feature type="transmembrane region" description="Helical" evidence="10">
    <location>
        <begin position="515"/>
        <end position="537"/>
    </location>
</feature>
<evidence type="ECO:0000256" key="4">
    <source>
        <dbReference type="ARBA" id="ARBA00022538"/>
    </source>
</evidence>
<dbReference type="Pfam" id="PF02386">
    <property type="entry name" value="TrkH"/>
    <property type="match status" value="1"/>
</dbReference>
<evidence type="ECO:0000256" key="3">
    <source>
        <dbReference type="ARBA" id="ARBA00022448"/>
    </source>
</evidence>
<feature type="compositionally biased region" description="Basic and acidic residues" evidence="11">
    <location>
        <begin position="185"/>
        <end position="194"/>
    </location>
</feature>
<dbReference type="EMBL" id="MNUE01000030">
    <property type="protein sequence ID" value="OJD33452.1"/>
    <property type="molecule type" value="Genomic_DNA"/>
</dbReference>
<protein>
    <recommendedName>
        <fullName evidence="10">Potassium transport protein</fullName>
    </recommendedName>
</protein>
<dbReference type="OrthoDB" id="9999863at2759"/>
<comment type="similarity">
    <text evidence="2 10">Belongs to the TrkH potassium transport family.</text>
</comment>
<organism evidence="12 13">
    <name type="scientific">Diplodia corticola</name>
    <dbReference type="NCBI Taxonomy" id="236234"/>
    <lineage>
        <taxon>Eukaryota</taxon>
        <taxon>Fungi</taxon>
        <taxon>Dikarya</taxon>
        <taxon>Ascomycota</taxon>
        <taxon>Pezizomycotina</taxon>
        <taxon>Dothideomycetes</taxon>
        <taxon>Dothideomycetes incertae sedis</taxon>
        <taxon>Botryosphaeriales</taxon>
        <taxon>Botryosphaeriaceae</taxon>
        <taxon>Diplodia</taxon>
    </lineage>
</organism>
<gene>
    <name evidence="12" type="ORF">BKCO1_30000119</name>
</gene>
<feature type="region of interest" description="Disordered" evidence="11">
    <location>
        <begin position="182"/>
        <end position="246"/>
    </location>
</feature>
<dbReference type="GO" id="GO:0005886">
    <property type="term" value="C:plasma membrane"/>
    <property type="evidence" value="ECO:0007669"/>
    <property type="project" value="InterPro"/>
</dbReference>
<dbReference type="PANTHER" id="PTHR31064">
    <property type="entry name" value="POTASSIUM TRANSPORT PROTEIN DDB_G0292412-RELATED"/>
    <property type="match status" value="1"/>
</dbReference>
<feature type="transmembrane region" description="Helical" evidence="10">
    <location>
        <begin position="445"/>
        <end position="469"/>
    </location>
</feature>
<dbReference type="InterPro" id="IPR015958">
    <property type="entry name" value="Trk1_fungi"/>
</dbReference>
<evidence type="ECO:0000256" key="8">
    <source>
        <dbReference type="ARBA" id="ARBA00023065"/>
    </source>
</evidence>
<feature type="transmembrane region" description="Helical" evidence="10">
    <location>
        <begin position="35"/>
        <end position="55"/>
    </location>
</feature>
<evidence type="ECO:0000256" key="2">
    <source>
        <dbReference type="ARBA" id="ARBA00009137"/>
    </source>
</evidence>
<feature type="region of interest" description="Disordered" evidence="11">
    <location>
        <begin position="829"/>
        <end position="861"/>
    </location>
</feature>